<proteinExistence type="predicted"/>
<protein>
    <submittedName>
        <fullName evidence="1">Uncharacterized protein</fullName>
    </submittedName>
</protein>
<reference evidence="1 2" key="1">
    <citation type="submission" date="2013-09" db="EMBL/GenBank/DDBJ databases">
        <title>Whole genome shotgun sequence of Novosphingobium tardaugens NBRC 16725.</title>
        <authorList>
            <person name="Isaki S."/>
            <person name="Hosoyama A."/>
            <person name="Tsuchikane K."/>
            <person name="Katsumata H."/>
            <person name="Ando Y."/>
            <person name="Yamazaki S."/>
            <person name="Fujita N."/>
        </authorList>
    </citation>
    <scope>NUCLEOTIDE SEQUENCE [LARGE SCALE GENOMIC DNA]</scope>
    <source>
        <strain evidence="1 2">NBRC 16725</strain>
    </source>
</reference>
<accession>U2YJK9</accession>
<dbReference type="AlphaFoldDB" id="U2YJK9"/>
<evidence type="ECO:0000313" key="1">
    <source>
        <dbReference type="EMBL" id="GAD48367.1"/>
    </source>
</evidence>
<dbReference type="Proteomes" id="UP000016568">
    <property type="component" value="Unassembled WGS sequence"/>
</dbReference>
<comment type="caution">
    <text evidence="1">The sequence shown here is derived from an EMBL/GenBank/DDBJ whole genome shotgun (WGS) entry which is preliminary data.</text>
</comment>
<name>U2YJK9_9SPHN</name>
<dbReference type="EMBL" id="BASZ01000002">
    <property type="protein sequence ID" value="GAD48367.1"/>
    <property type="molecule type" value="Genomic_DNA"/>
</dbReference>
<sequence>MSLDPDDAKPDAVASNGKLIEICKSTNRLIAIMDDGRGAWTLQQYSPDRWAVRAKLPANGDTLVAMDCADGDITLVTNRRLLEVQGGTVHALRLKQELQPPLVNGTALAAKDAVWVGFNIGEWGGGLRRIDRSDGQVATIERNQSGELCGGPLNTSCDPVNGVALSPWKPSCVVAAVGLVHMMAHGRIVEVCGKEVRRLYFKPLDPQPPRGTLDDGEPSSTVAFFGLAHGDHALWAIGIDGLYRFTGPQSPEFRPLPKFQNKGGYWVSFDVPGIALVMTGVNQRASMSGAVPIMAVR</sequence>
<keyword evidence="2" id="KW-1185">Reference proteome</keyword>
<gene>
    <name evidence="1" type="ORF">NT2_02_04500</name>
</gene>
<evidence type="ECO:0000313" key="2">
    <source>
        <dbReference type="Proteomes" id="UP000016568"/>
    </source>
</evidence>
<organism evidence="1 2">
    <name type="scientific">Caenibius tardaugens NBRC 16725</name>
    <dbReference type="NCBI Taxonomy" id="1219035"/>
    <lineage>
        <taxon>Bacteria</taxon>
        <taxon>Pseudomonadati</taxon>
        <taxon>Pseudomonadota</taxon>
        <taxon>Alphaproteobacteria</taxon>
        <taxon>Sphingomonadales</taxon>
        <taxon>Erythrobacteraceae</taxon>
        <taxon>Caenibius</taxon>
    </lineage>
</organism>